<proteinExistence type="predicted"/>
<protein>
    <submittedName>
        <fullName evidence="1">Uncharacterized protein</fullName>
    </submittedName>
</protein>
<evidence type="ECO:0000313" key="1">
    <source>
        <dbReference type="EMBL" id="MCI66658.1"/>
    </source>
</evidence>
<sequence>MCVGNWSRLLIKSRIAHAVVSALSTCHRLISQFRHKTL</sequence>
<keyword evidence="2" id="KW-1185">Reference proteome</keyword>
<dbReference type="AlphaFoldDB" id="A0A392U0N1"/>
<organism evidence="1 2">
    <name type="scientific">Trifolium medium</name>
    <dbReference type="NCBI Taxonomy" id="97028"/>
    <lineage>
        <taxon>Eukaryota</taxon>
        <taxon>Viridiplantae</taxon>
        <taxon>Streptophyta</taxon>
        <taxon>Embryophyta</taxon>
        <taxon>Tracheophyta</taxon>
        <taxon>Spermatophyta</taxon>
        <taxon>Magnoliopsida</taxon>
        <taxon>eudicotyledons</taxon>
        <taxon>Gunneridae</taxon>
        <taxon>Pentapetalae</taxon>
        <taxon>rosids</taxon>
        <taxon>fabids</taxon>
        <taxon>Fabales</taxon>
        <taxon>Fabaceae</taxon>
        <taxon>Papilionoideae</taxon>
        <taxon>50 kb inversion clade</taxon>
        <taxon>NPAAA clade</taxon>
        <taxon>Hologalegina</taxon>
        <taxon>IRL clade</taxon>
        <taxon>Trifolieae</taxon>
        <taxon>Trifolium</taxon>
    </lineage>
</organism>
<accession>A0A392U0N1</accession>
<reference evidence="1 2" key="1">
    <citation type="journal article" date="2018" name="Front. Plant Sci.">
        <title>Red Clover (Trifolium pratense) and Zigzag Clover (T. medium) - A Picture of Genomic Similarities and Differences.</title>
        <authorList>
            <person name="Dluhosova J."/>
            <person name="Istvanek J."/>
            <person name="Nedelnik J."/>
            <person name="Repkova J."/>
        </authorList>
    </citation>
    <scope>NUCLEOTIDE SEQUENCE [LARGE SCALE GENOMIC DNA]</scope>
    <source>
        <strain evidence="2">cv. 10/8</strain>
        <tissue evidence="1">Leaf</tissue>
    </source>
</reference>
<comment type="caution">
    <text evidence="1">The sequence shown here is derived from an EMBL/GenBank/DDBJ whole genome shotgun (WGS) entry which is preliminary data.</text>
</comment>
<feature type="non-terminal residue" evidence="1">
    <location>
        <position position="38"/>
    </location>
</feature>
<evidence type="ECO:0000313" key="2">
    <source>
        <dbReference type="Proteomes" id="UP000265520"/>
    </source>
</evidence>
<dbReference type="Proteomes" id="UP000265520">
    <property type="component" value="Unassembled WGS sequence"/>
</dbReference>
<dbReference type="EMBL" id="LXQA010699694">
    <property type="protein sequence ID" value="MCI66658.1"/>
    <property type="molecule type" value="Genomic_DNA"/>
</dbReference>
<name>A0A392U0N1_9FABA</name>